<dbReference type="Proteomes" id="UP001472978">
    <property type="component" value="Unassembled WGS sequence"/>
</dbReference>
<gene>
    <name evidence="2" type="ORF">ABE957_17365</name>
</gene>
<keyword evidence="1" id="KW-0732">Signal</keyword>
<evidence type="ECO:0000313" key="3">
    <source>
        <dbReference type="Proteomes" id="UP001472978"/>
    </source>
</evidence>
<name>A0ABV1NBG8_9GAMM</name>
<feature type="signal peptide" evidence="1">
    <location>
        <begin position="1"/>
        <end position="31"/>
    </location>
</feature>
<proteinExistence type="predicted"/>
<dbReference type="EMBL" id="JBEGCI010000022">
    <property type="protein sequence ID" value="MEQ6890446.1"/>
    <property type="molecule type" value="Genomic_DNA"/>
</dbReference>
<organism evidence="2 3">
    <name type="scientific">Halomonas pelophila</name>
    <dbReference type="NCBI Taxonomy" id="3151122"/>
    <lineage>
        <taxon>Bacteria</taxon>
        <taxon>Pseudomonadati</taxon>
        <taxon>Pseudomonadota</taxon>
        <taxon>Gammaproteobacteria</taxon>
        <taxon>Oceanospirillales</taxon>
        <taxon>Halomonadaceae</taxon>
        <taxon>Halomonas</taxon>
    </lineage>
</organism>
<dbReference type="RefSeq" id="WP_349759928.1">
    <property type="nucleotide sequence ID" value="NZ_JBEGCI010000022.1"/>
</dbReference>
<sequence length="183" mass="19613">MKHLHGDRKRRIGPGLAALLASLSGSGMVQADQAMIDDALAAATPGLAEGARVVDWEGTVLKEGTNGYTCLPTPPTLDGTAPMCLDEAWMHWAMAWQHKQPITVDTLGIAYMLAGDEGASLVDPYAEGPTDDNAWVEEGPHLMLIAPAALLEGYSTDPYNGGPYLMWRGTDYQHLMIPVGPRD</sequence>
<accession>A0ABV1NBG8</accession>
<evidence type="ECO:0000313" key="2">
    <source>
        <dbReference type="EMBL" id="MEQ6890446.1"/>
    </source>
</evidence>
<comment type="caution">
    <text evidence="2">The sequence shown here is derived from an EMBL/GenBank/DDBJ whole genome shotgun (WGS) entry which is preliminary data.</text>
</comment>
<evidence type="ECO:0000256" key="1">
    <source>
        <dbReference type="SAM" id="SignalP"/>
    </source>
</evidence>
<protein>
    <submittedName>
        <fullName evidence="2">Uncharacterized protein</fullName>
    </submittedName>
</protein>
<feature type="chain" id="PRO_5047064858" evidence="1">
    <location>
        <begin position="32"/>
        <end position="183"/>
    </location>
</feature>
<keyword evidence="3" id="KW-1185">Reference proteome</keyword>
<reference evidence="2 3" key="1">
    <citation type="submission" date="2024-05" db="EMBL/GenBank/DDBJ databases">
        <title>Halomonas sp. CS7 16S ribosomal RNA gene Genome sequencing and assembly.</title>
        <authorList>
            <person name="Yook S."/>
        </authorList>
    </citation>
    <scope>NUCLEOTIDE SEQUENCE [LARGE SCALE GENOMIC DNA]</scope>
    <source>
        <strain evidence="2 3">CS7</strain>
    </source>
</reference>